<dbReference type="PANTHER" id="PTHR43135:SF3">
    <property type="entry name" value="ALPHA-D-RIBOSE 1-METHYLPHOSPHONATE 5-TRIPHOSPHATE DIPHOSPHATASE"/>
    <property type="match status" value="1"/>
</dbReference>
<sequence>MFSLEPTGRLKAAFLGTALATAAIGPFTSTALAQANDALVIEAGRIVIDSETEIEDGVLVIEGGRIAKVGKRSEVEVPWDAQVLGGPEFTAFPGFVEAYSARGMDRANESIDVAPFLDVQDSIDPINVYFQDCLRWGITSINVQQGADCVIGGRGRLVKPVGITIDQMTVRPHFGLVLSADPKRGKSRATQAQALRESFSELHRYLEDLVGSAREDADLARREAKAQGRELEGEDAEGRAFKSAATWSVDGLELVPRGAIDEKQAPLLDLVEGRTPAFIHCGGPHDVHIAIDVARENGFLERTTLVLQPACWKAADVIVEAGVDVVHTGSLIHRETDPVTGDETETFVLDVYRDKGISFSLSSQNSSTTSLWYQAARAIGHGLTRAQAIDSVTIAPARALGLEAHVGSLQTGRLGNVVLFSGDPLATTTWVEHVIVEGEHVYDRSKDPRNRILIEGEDPFDNLRTDG</sequence>
<dbReference type="Gene3D" id="3.20.20.140">
    <property type="entry name" value="Metal-dependent hydrolases"/>
    <property type="match status" value="1"/>
</dbReference>
<organism evidence="2 3">
    <name type="scientific">Rohdeia mirabilis</name>
    <dbReference type="NCBI Taxonomy" id="2528008"/>
    <lineage>
        <taxon>Bacteria</taxon>
        <taxon>Pseudomonadati</taxon>
        <taxon>Planctomycetota</taxon>
        <taxon>Planctomycetia</taxon>
        <taxon>Planctomycetia incertae sedis</taxon>
        <taxon>Rohdeia</taxon>
    </lineage>
</organism>
<dbReference type="SUPFAM" id="SSF51556">
    <property type="entry name" value="Metallo-dependent hydrolases"/>
    <property type="match status" value="1"/>
</dbReference>
<dbReference type="InterPro" id="IPR032466">
    <property type="entry name" value="Metal_Hydrolase"/>
</dbReference>
<dbReference type="OrthoDB" id="260619at2"/>
<dbReference type="InterPro" id="IPR051781">
    <property type="entry name" value="Metallo-dep_Hydrolase"/>
</dbReference>
<dbReference type="SUPFAM" id="SSF51338">
    <property type="entry name" value="Composite domain of metallo-dependent hydrolases"/>
    <property type="match status" value="1"/>
</dbReference>
<dbReference type="InterPro" id="IPR011059">
    <property type="entry name" value="Metal-dep_hydrolase_composite"/>
</dbReference>
<evidence type="ECO:0000313" key="2">
    <source>
        <dbReference type="EMBL" id="QDU83058.1"/>
    </source>
</evidence>
<keyword evidence="2" id="KW-0378">Hydrolase</keyword>
<evidence type="ECO:0000259" key="1">
    <source>
        <dbReference type="Pfam" id="PF01979"/>
    </source>
</evidence>
<dbReference type="RefSeq" id="WP_145182085.1">
    <property type="nucleotide sequence ID" value="NZ_CP036290.1"/>
</dbReference>
<dbReference type="Pfam" id="PF01979">
    <property type="entry name" value="Amidohydro_1"/>
    <property type="match status" value="1"/>
</dbReference>
<proteinExistence type="predicted"/>
<dbReference type="EMBL" id="CP036290">
    <property type="protein sequence ID" value="QDU83058.1"/>
    <property type="molecule type" value="Genomic_DNA"/>
</dbReference>
<protein>
    <submittedName>
        <fullName evidence="2">N-ethylammeline chlorohydrolase</fullName>
    </submittedName>
</protein>
<keyword evidence="3" id="KW-1185">Reference proteome</keyword>
<dbReference type="PANTHER" id="PTHR43135">
    <property type="entry name" value="ALPHA-D-RIBOSE 1-METHYLPHOSPHONATE 5-TRIPHOSPHATE DIPHOSPHATASE"/>
    <property type="match status" value="1"/>
</dbReference>
<accession>A0A518CV30</accession>
<dbReference type="GO" id="GO:0016810">
    <property type="term" value="F:hydrolase activity, acting on carbon-nitrogen (but not peptide) bonds"/>
    <property type="evidence" value="ECO:0007669"/>
    <property type="project" value="InterPro"/>
</dbReference>
<dbReference type="AlphaFoldDB" id="A0A518CV30"/>
<feature type="domain" description="Amidohydrolase-related" evidence="1">
    <location>
        <begin position="348"/>
        <end position="439"/>
    </location>
</feature>
<dbReference type="Proteomes" id="UP000319342">
    <property type="component" value="Chromosome"/>
</dbReference>
<dbReference type="InterPro" id="IPR006680">
    <property type="entry name" value="Amidohydro-rel"/>
</dbReference>
<gene>
    <name evidence="2" type="ORF">Pla163_01540</name>
</gene>
<evidence type="ECO:0000313" key="3">
    <source>
        <dbReference type="Proteomes" id="UP000319342"/>
    </source>
</evidence>
<reference evidence="2 3" key="1">
    <citation type="submission" date="2019-02" db="EMBL/GenBank/DDBJ databases">
        <title>Deep-cultivation of Planctomycetes and their phenomic and genomic characterization uncovers novel biology.</title>
        <authorList>
            <person name="Wiegand S."/>
            <person name="Jogler M."/>
            <person name="Boedeker C."/>
            <person name="Pinto D."/>
            <person name="Vollmers J."/>
            <person name="Rivas-Marin E."/>
            <person name="Kohn T."/>
            <person name="Peeters S.H."/>
            <person name="Heuer A."/>
            <person name="Rast P."/>
            <person name="Oberbeckmann S."/>
            <person name="Bunk B."/>
            <person name="Jeske O."/>
            <person name="Meyerdierks A."/>
            <person name="Storesund J.E."/>
            <person name="Kallscheuer N."/>
            <person name="Luecker S."/>
            <person name="Lage O.M."/>
            <person name="Pohl T."/>
            <person name="Merkel B.J."/>
            <person name="Hornburger P."/>
            <person name="Mueller R.-W."/>
            <person name="Bruemmer F."/>
            <person name="Labrenz M."/>
            <person name="Spormann A.M."/>
            <person name="Op den Camp H."/>
            <person name="Overmann J."/>
            <person name="Amann R."/>
            <person name="Jetten M.S.M."/>
            <person name="Mascher T."/>
            <person name="Medema M.H."/>
            <person name="Devos D.P."/>
            <person name="Kaster A.-K."/>
            <person name="Ovreas L."/>
            <person name="Rohde M."/>
            <person name="Galperin M.Y."/>
            <person name="Jogler C."/>
        </authorList>
    </citation>
    <scope>NUCLEOTIDE SEQUENCE [LARGE SCALE GENOMIC DNA]</scope>
    <source>
        <strain evidence="2 3">Pla163</strain>
    </source>
</reference>
<name>A0A518CV30_9BACT</name>